<keyword evidence="8" id="KW-1185">Reference proteome</keyword>
<dbReference type="InterPro" id="IPR050708">
    <property type="entry name" value="T6SS_VgrG/RHS"/>
</dbReference>
<evidence type="ECO:0000256" key="3">
    <source>
        <dbReference type="ARBA" id="ARBA00022525"/>
    </source>
</evidence>
<comment type="similarity">
    <text evidence="2">Belongs to the VgrG protein family.</text>
</comment>
<dbReference type="Pfam" id="PF04717">
    <property type="entry name" value="Phage_base_V"/>
    <property type="match status" value="1"/>
</dbReference>
<comment type="caution">
    <text evidence="7">The sequence shown here is derived from an EMBL/GenBank/DDBJ whole genome shotgun (WGS) entry which is preliminary data.</text>
</comment>
<dbReference type="RefSeq" id="WP_015915603.1">
    <property type="nucleotide sequence ID" value="NZ_MBFA02000014.1"/>
</dbReference>
<dbReference type="Proteomes" id="UP000179536">
    <property type="component" value="Unassembled WGS sequence"/>
</dbReference>
<dbReference type="InterPro" id="IPR037026">
    <property type="entry name" value="Vgr_OB-fold_dom_sf"/>
</dbReference>
<proteinExistence type="inferred from homology"/>
<protein>
    <submittedName>
        <fullName evidence="7">Type VI secretion system tip protein VgrG</fullName>
    </submittedName>
</protein>
<dbReference type="EMBL" id="MBFE02000014">
    <property type="protein sequence ID" value="MUO43891.1"/>
    <property type="molecule type" value="Genomic_DNA"/>
</dbReference>
<evidence type="ECO:0000313" key="7">
    <source>
        <dbReference type="EMBL" id="MUP12031.1"/>
    </source>
</evidence>
<dbReference type="PANTHER" id="PTHR32305">
    <property type="match status" value="1"/>
</dbReference>
<dbReference type="AlphaFoldDB" id="A0ABD6HCV7"/>
<dbReference type="InterPro" id="IPR054030">
    <property type="entry name" value="Gp5_Vgr_C"/>
</dbReference>
<dbReference type="Gene3D" id="3.55.50.10">
    <property type="entry name" value="Baseplate protein-like domains"/>
    <property type="match status" value="1"/>
</dbReference>
<keyword evidence="3" id="KW-0964">Secreted</keyword>
<evidence type="ECO:0000256" key="1">
    <source>
        <dbReference type="ARBA" id="ARBA00004613"/>
    </source>
</evidence>
<evidence type="ECO:0000259" key="4">
    <source>
        <dbReference type="Pfam" id="PF04717"/>
    </source>
</evidence>
<gene>
    <name evidence="7" type="primary">tssI</name>
    <name evidence="7" type="ORF">BBK91_019400</name>
    <name evidence="6" type="ORF">BBL17_019130</name>
</gene>
<dbReference type="Pfam" id="PF05954">
    <property type="entry name" value="Phage_GPD"/>
    <property type="match status" value="1"/>
</dbReference>
<name>A0ABD6HCV7_AGRVI</name>
<reference evidence="8 9" key="1">
    <citation type="submission" date="2019-11" db="EMBL/GenBank/DDBJ databases">
        <title>Whole-genome sequencing of Allorhizobium vitis.</title>
        <authorList>
            <person name="Gan H.M."/>
            <person name="Savka M.A."/>
        </authorList>
    </citation>
    <scope>NUCLEOTIDE SEQUENCE [LARGE SCALE GENOMIC DNA]</scope>
    <source>
        <strain evidence="7 9">RF2/1</strain>
        <strain evidence="6 8">T1/7</strain>
    </source>
</reference>
<accession>A0ABD6HCV7</accession>
<dbReference type="Gene3D" id="2.40.50.230">
    <property type="entry name" value="Gp5 N-terminal domain"/>
    <property type="match status" value="1"/>
</dbReference>
<dbReference type="InterPro" id="IPR006531">
    <property type="entry name" value="Gp5/Vgr_OB"/>
</dbReference>
<dbReference type="Pfam" id="PF22178">
    <property type="entry name" value="Gp5_trimer_C"/>
    <property type="match status" value="1"/>
</dbReference>
<dbReference type="Gene3D" id="2.30.110.50">
    <property type="match status" value="1"/>
</dbReference>
<organism evidence="7 9">
    <name type="scientific">Agrobacterium vitis</name>
    <name type="common">Rhizobium vitis</name>
    <dbReference type="NCBI Taxonomy" id="373"/>
    <lineage>
        <taxon>Bacteria</taxon>
        <taxon>Pseudomonadati</taxon>
        <taxon>Pseudomonadota</taxon>
        <taxon>Alphaproteobacteria</taxon>
        <taxon>Hyphomicrobiales</taxon>
        <taxon>Rhizobiaceae</taxon>
        <taxon>Rhizobium/Agrobacterium group</taxon>
        <taxon>Agrobacterium</taxon>
    </lineage>
</organism>
<dbReference type="InterPro" id="IPR017847">
    <property type="entry name" value="T6SS_RhsGE_Vgr_subset"/>
</dbReference>
<dbReference type="Gene3D" id="4.10.220.110">
    <property type="match status" value="1"/>
</dbReference>
<dbReference type="SUPFAM" id="SSF69255">
    <property type="entry name" value="gp5 N-terminal domain-like"/>
    <property type="match status" value="1"/>
</dbReference>
<evidence type="ECO:0000313" key="6">
    <source>
        <dbReference type="EMBL" id="MUO43891.1"/>
    </source>
</evidence>
<dbReference type="InterPro" id="IPR006533">
    <property type="entry name" value="T6SS_Vgr_RhsGE"/>
</dbReference>
<evidence type="ECO:0000313" key="9">
    <source>
        <dbReference type="Proteomes" id="UP000179536"/>
    </source>
</evidence>
<dbReference type="PANTHER" id="PTHR32305:SF15">
    <property type="entry name" value="PROTEIN RHSA-RELATED"/>
    <property type="match status" value="1"/>
</dbReference>
<dbReference type="NCBIfam" id="TIGR03361">
    <property type="entry name" value="VI_Rhs_Vgr"/>
    <property type="match status" value="1"/>
</dbReference>
<feature type="domain" description="Gp5/Type VI secretion system Vgr C-terminal trimerisation" evidence="5">
    <location>
        <begin position="487"/>
        <end position="566"/>
    </location>
</feature>
<evidence type="ECO:0000313" key="8">
    <source>
        <dbReference type="Proteomes" id="UP000179454"/>
    </source>
</evidence>
<dbReference type="Proteomes" id="UP000179454">
    <property type="component" value="Unassembled WGS sequence"/>
</dbReference>
<evidence type="ECO:0000259" key="5">
    <source>
        <dbReference type="Pfam" id="PF22178"/>
    </source>
</evidence>
<sequence length="800" mass="87872">MDDVLSPTDFIQASRVLKLSSPLGEDQLLPERMMVDEGVNRLFEITLSVRAKREAVKPEELIGKLVDVSLEIRQGELDGDGVRRPFNGLVTNLSEGPPVTRGLRSYTLTIRPQLWLLSRRSDCRIWQNMTAIQVMETLFSEHGIPAPAYAPLHKTPPSREYSTQWNETDLDYLLRRFEQEGLFFWFEHETGVHRLKVSDSKVAWGSPSASAEGEQNVRLAQGSSDRNHINEWMRQFSYIPGQRAGADWNFETPSTVPLNVTPSLIQMPGAKQRELYEYPTRISDVKEAEVAETFRMQAVEADHERVTGQSNVRFLEAGRRFTPYEEPHPEHKYEEHVITRITHWVVDRSYETTENEPEYRNAFEAIPSRVPLTPHRETKRPRIEGTQVAIVAGPSGEEIHTDQYGRLKLWFPWDRKAQKDGSDTCWVRVAQAWGGGTWGAQVIPRIGMEVMVSFVDGDPDRPLVIGVVPNPKNPVPYELPANKTRMVLRSNTHKGSGFNEMTFEDESGKENMFFHAQKDQTTRVLNDRTKRIDRHEVASIGGNRAVEVSGNQKHEIGGSVNTVVGGTGPMAMLAMAGVQALSGQTAGLLSQAGQIAGGGGPGLANFATTLASSALGFLGAGGMMAREGVVAGSSPRADAGTALAGSGTGVGTDASGLFPMPGIMNTIVSSFKSDSVGIARAEQIGVSKVTNVGQTYVTNVGKEQRTTVGKTINVEVGKLYNVVSGEKYHGEAKVWEIYANDTILLSTKGGYIELNNSGIRIHGLKIDIEGNQINFKKGGPGEGASCLRNMSQSSTPFVRG</sequence>
<dbReference type="EMBL" id="MBFA02000014">
    <property type="protein sequence ID" value="MUP12031.1"/>
    <property type="molecule type" value="Genomic_DNA"/>
</dbReference>
<comment type="subcellular location">
    <subcellularLocation>
        <location evidence="1">Secreted</location>
    </subcellularLocation>
</comment>
<dbReference type="SUPFAM" id="SSF69279">
    <property type="entry name" value="Phage tail proteins"/>
    <property type="match status" value="2"/>
</dbReference>
<feature type="domain" description="Gp5/Type VI secretion system Vgr protein OB-fold" evidence="4">
    <location>
        <begin position="401"/>
        <end position="467"/>
    </location>
</feature>
<evidence type="ECO:0000256" key="2">
    <source>
        <dbReference type="ARBA" id="ARBA00005558"/>
    </source>
</evidence>
<dbReference type="GO" id="GO:0005576">
    <property type="term" value="C:extracellular region"/>
    <property type="evidence" value="ECO:0007669"/>
    <property type="project" value="UniProtKB-SubCell"/>
</dbReference>
<dbReference type="NCBIfam" id="TIGR01646">
    <property type="entry name" value="vgr_GE"/>
    <property type="match status" value="1"/>
</dbReference>
<dbReference type="SUPFAM" id="SSF69349">
    <property type="entry name" value="Phage fibre proteins"/>
    <property type="match status" value="1"/>
</dbReference>